<dbReference type="InterPro" id="IPR037682">
    <property type="entry name" value="TonB_C"/>
</dbReference>
<feature type="transmembrane region" description="Helical" evidence="5">
    <location>
        <begin position="49"/>
        <end position="70"/>
    </location>
</feature>
<evidence type="ECO:0000256" key="1">
    <source>
        <dbReference type="ARBA" id="ARBA00004167"/>
    </source>
</evidence>
<feature type="transmembrane region" description="Helical" evidence="5">
    <location>
        <begin position="111"/>
        <end position="132"/>
    </location>
</feature>
<reference evidence="7 8" key="1">
    <citation type="journal article" date="2019" name="Int. J. Syst. Evol. Microbiol.">
        <title>The Global Catalogue of Microorganisms (GCM) 10K type strain sequencing project: providing services to taxonomists for standard genome sequencing and annotation.</title>
        <authorList>
            <consortium name="The Broad Institute Genomics Platform"/>
            <consortium name="The Broad Institute Genome Sequencing Center for Infectious Disease"/>
            <person name="Wu L."/>
            <person name="Ma J."/>
        </authorList>
    </citation>
    <scope>NUCLEOTIDE SEQUENCE [LARGE SCALE GENOMIC DNA]</scope>
    <source>
        <strain evidence="7 8">JCM 15421</strain>
    </source>
</reference>
<dbReference type="PROSITE" id="PS52015">
    <property type="entry name" value="TONB_CTD"/>
    <property type="match status" value="1"/>
</dbReference>
<evidence type="ECO:0000259" key="6">
    <source>
        <dbReference type="PROSITE" id="PS52015"/>
    </source>
</evidence>
<feature type="transmembrane region" description="Helical" evidence="5">
    <location>
        <begin position="319"/>
        <end position="337"/>
    </location>
</feature>
<evidence type="ECO:0000313" key="7">
    <source>
        <dbReference type="EMBL" id="GAA0716905.1"/>
    </source>
</evidence>
<dbReference type="Pfam" id="PF03544">
    <property type="entry name" value="TonB_C"/>
    <property type="match status" value="1"/>
</dbReference>
<dbReference type="Pfam" id="PF05569">
    <property type="entry name" value="Peptidase_M56"/>
    <property type="match status" value="1"/>
</dbReference>
<keyword evidence="2 5" id="KW-0812">Transmembrane</keyword>
<comment type="caution">
    <text evidence="7">The sequence shown here is derived from an EMBL/GenBank/DDBJ whole genome shotgun (WGS) entry which is preliminary data.</text>
</comment>
<dbReference type="NCBIfam" id="TIGR01352">
    <property type="entry name" value="tonB_Cterm"/>
    <property type="match status" value="1"/>
</dbReference>
<keyword evidence="4 5" id="KW-0472">Membrane</keyword>
<sequence length="598" mass="63716">MTALLAAWLPWIEMLGWTLLHFLWQGLVIGAGFAVIRALLPKEHCDARYAAGLSALALLAICPPVTFMALRHQESAALAAGTLNAGSAQVQQIGGTVAAVAGDASFGMEGILPWLVLLWSVGVLIVACRALYQWQQLARVVRHQSAPDARLEAMLADLARRFGFVRRVRVLVSACIDTPTLIGWVKPVVLLPTAVALGFPRQQIELILAHELGHLSRYDHLVNLAQSLLEILFFYHPVVHWISREVRNEREICCDALVLRLTSGVPREYALALAGLEELRQSSVQVALAASGGELLDRVRRIVGMQTPSQVAAKSNSGLWLLVAATLCVTLAGMLRVERDDLAQFTVPHLSIDWLPRSQLEALPIATLPISLSRPHLQLASIAAPRVRPEPAATAPQLGSIDSTQSAVPSAAPAAQIAVIDGPPSMSTVDFRKDLVGASALRAVADLPVSKPVVAATKPETAPTAPVATRIVSPTYPSATWSGSTESVKLEFGVSPNGAVYNVKVLDGDPDSPFARAAERALRQWRFSAASVSLDSSVRYTQTFAFAPRGGQGKAAVEDSGCVQATGTHICRHLGEAATAESVTTVSGLLTSPAAMSR</sequence>
<dbReference type="Proteomes" id="UP001501523">
    <property type="component" value="Unassembled WGS sequence"/>
</dbReference>
<dbReference type="InterPro" id="IPR008756">
    <property type="entry name" value="Peptidase_M56"/>
</dbReference>
<evidence type="ECO:0000256" key="5">
    <source>
        <dbReference type="SAM" id="Phobius"/>
    </source>
</evidence>
<evidence type="ECO:0000256" key="4">
    <source>
        <dbReference type="ARBA" id="ARBA00023136"/>
    </source>
</evidence>
<dbReference type="PANTHER" id="PTHR34978">
    <property type="entry name" value="POSSIBLE SENSOR-TRANSDUCER PROTEIN BLAR"/>
    <property type="match status" value="1"/>
</dbReference>
<feature type="transmembrane region" description="Helical" evidence="5">
    <location>
        <begin position="20"/>
        <end position="40"/>
    </location>
</feature>
<accession>A0ABN1ILP9</accession>
<evidence type="ECO:0000313" key="8">
    <source>
        <dbReference type="Proteomes" id="UP001501523"/>
    </source>
</evidence>
<keyword evidence="8" id="KW-1185">Reference proteome</keyword>
<dbReference type="EMBL" id="BAAAEU010000010">
    <property type="protein sequence ID" value="GAA0716905.1"/>
    <property type="molecule type" value="Genomic_DNA"/>
</dbReference>
<proteinExistence type="predicted"/>
<dbReference type="PANTHER" id="PTHR34978:SF3">
    <property type="entry name" value="SLR0241 PROTEIN"/>
    <property type="match status" value="1"/>
</dbReference>
<dbReference type="Gene3D" id="3.30.2420.10">
    <property type="entry name" value="TonB"/>
    <property type="match status" value="1"/>
</dbReference>
<feature type="domain" description="TonB C-terminal" evidence="6">
    <location>
        <begin position="461"/>
        <end position="555"/>
    </location>
</feature>
<evidence type="ECO:0000256" key="3">
    <source>
        <dbReference type="ARBA" id="ARBA00022989"/>
    </source>
</evidence>
<evidence type="ECO:0000256" key="2">
    <source>
        <dbReference type="ARBA" id="ARBA00022692"/>
    </source>
</evidence>
<dbReference type="SUPFAM" id="SSF74653">
    <property type="entry name" value="TolA/TonB C-terminal domain"/>
    <property type="match status" value="1"/>
</dbReference>
<dbReference type="InterPro" id="IPR006260">
    <property type="entry name" value="TonB/TolA_C"/>
</dbReference>
<organism evidence="7 8">
    <name type="scientific">Dokdonella soli</name>
    <dbReference type="NCBI Taxonomy" id="529810"/>
    <lineage>
        <taxon>Bacteria</taxon>
        <taxon>Pseudomonadati</taxon>
        <taxon>Pseudomonadota</taxon>
        <taxon>Gammaproteobacteria</taxon>
        <taxon>Lysobacterales</taxon>
        <taxon>Rhodanobacteraceae</taxon>
        <taxon>Dokdonella</taxon>
    </lineage>
</organism>
<name>A0ABN1ILP9_9GAMM</name>
<keyword evidence="3 5" id="KW-1133">Transmembrane helix</keyword>
<protein>
    <recommendedName>
        <fullName evidence="6">TonB C-terminal domain-containing protein</fullName>
    </recommendedName>
</protein>
<comment type="subcellular location">
    <subcellularLocation>
        <location evidence="1">Membrane</location>
        <topology evidence="1">Single-pass membrane protein</topology>
    </subcellularLocation>
</comment>
<dbReference type="InterPro" id="IPR052173">
    <property type="entry name" value="Beta-lactam_resp_regulator"/>
</dbReference>
<gene>
    <name evidence="7" type="ORF">GCM10009105_23700</name>
</gene>
<dbReference type="CDD" id="cd07341">
    <property type="entry name" value="M56_BlaR1_MecR1_like"/>
    <property type="match status" value="1"/>
</dbReference>